<reference evidence="1 2" key="1">
    <citation type="submission" date="2023-10" db="EMBL/GenBank/DDBJ databases">
        <title>Two novel species belonging to the OM43/NOR5 clade.</title>
        <authorList>
            <person name="Park M."/>
        </authorList>
    </citation>
    <scope>NUCLEOTIDE SEQUENCE [LARGE SCALE GENOMIC DNA]</scope>
    <source>
        <strain evidence="1 2">IMCC43200</strain>
    </source>
</reference>
<dbReference type="Proteomes" id="UP001626537">
    <property type="component" value="Chromosome"/>
</dbReference>
<dbReference type="EMBL" id="CP136864">
    <property type="protein sequence ID" value="WOJ92149.1"/>
    <property type="molecule type" value="Genomic_DNA"/>
</dbReference>
<protein>
    <submittedName>
        <fullName evidence="1">Uncharacterized protein</fullName>
    </submittedName>
</protein>
<keyword evidence="2" id="KW-1185">Reference proteome</keyword>
<evidence type="ECO:0000313" key="2">
    <source>
        <dbReference type="Proteomes" id="UP001626537"/>
    </source>
</evidence>
<organism evidence="1 2">
    <name type="scientific">Congregibacter variabilis</name>
    <dbReference type="NCBI Taxonomy" id="3081200"/>
    <lineage>
        <taxon>Bacteria</taxon>
        <taxon>Pseudomonadati</taxon>
        <taxon>Pseudomonadota</taxon>
        <taxon>Gammaproteobacteria</taxon>
        <taxon>Cellvibrionales</taxon>
        <taxon>Halieaceae</taxon>
        <taxon>Congregibacter</taxon>
    </lineage>
</organism>
<sequence length="181" mass="19688">MPMFNTSSQSQQRLVVSQFRRVCALMLTMCLCAPALTWSQNLRLTLAAQPPVSGQISTRDAGNLSLTVMSGSRVSFAKASGRDYQLQASGGFFWTQVQELPRDADSVALAPIIKGDGSIEVRVDVSRKASDRAQSYSSTLLAQPGEWIQLLGPAAQQPRGTRVYGTQTVSEDSLFLLVEPY</sequence>
<evidence type="ECO:0000313" key="1">
    <source>
        <dbReference type="EMBL" id="WOJ92149.1"/>
    </source>
</evidence>
<proteinExistence type="predicted"/>
<gene>
    <name evidence="1" type="ORF">R0135_10150</name>
</gene>
<dbReference type="RefSeq" id="WP_407346731.1">
    <property type="nucleotide sequence ID" value="NZ_CP136864.1"/>
</dbReference>
<accession>A0ABZ0I0J1</accession>
<name>A0ABZ0I0J1_9GAMM</name>